<evidence type="ECO:0000313" key="1">
    <source>
        <dbReference type="EMBL" id="KKK47905.1"/>
    </source>
</evidence>
<accession>A0A0F8WIB4</accession>
<proteinExistence type="predicted"/>
<protein>
    <submittedName>
        <fullName evidence="1">Uncharacterized protein</fullName>
    </submittedName>
</protein>
<dbReference type="AlphaFoldDB" id="A0A0F8WIB4"/>
<dbReference type="EMBL" id="LAZR01069335">
    <property type="protein sequence ID" value="KKK47905.1"/>
    <property type="molecule type" value="Genomic_DNA"/>
</dbReference>
<organism evidence="1">
    <name type="scientific">marine sediment metagenome</name>
    <dbReference type="NCBI Taxonomy" id="412755"/>
    <lineage>
        <taxon>unclassified sequences</taxon>
        <taxon>metagenomes</taxon>
        <taxon>ecological metagenomes</taxon>
    </lineage>
</organism>
<reference evidence="1" key="1">
    <citation type="journal article" date="2015" name="Nature">
        <title>Complex archaea that bridge the gap between prokaryotes and eukaryotes.</title>
        <authorList>
            <person name="Spang A."/>
            <person name="Saw J.H."/>
            <person name="Jorgensen S.L."/>
            <person name="Zaremba-Niedzwiedzka K."/>
            <person name="Martijn J."/>
            <person name="Lind A.E."/>
            <person name="van Eijk R."/>
            <person name="Schleper C."/>
            <person name="Guy L."/>
            <person name="Ettema T.J."/>
        </authorList>
    </citation>
    <scope>NUCLEOTIDE SEQUENCE</scope>
</reference>
<gene>
    <name evidence="1" type="ORF">LCGC14_3150450</name>
</gene>
<sequence>LVADARRKGAYGDLYLGSIKLPDDGFRLRQGELT</sequence>
<feature type="non-terminal residue" evidence="1">
    <location>
        <position position="1"/>
    </location>
</feature>
<name>A0A0F8WIB4_9ZZZZ</name>
<comment type="caution">
    <text evidence="1">The sequence shown here is derived from an EMBL/GenBank/DDBJ whole genome shotgun (WGS) entry which is preliminary data.</text>
</comment>